<dbReference type="GO" id="GO:0005737">
    <property type="term" value="C:cytoplasm"/>
    <property type="evidence" value="ECO:0007669"/>
    <property type="project" value="TreeGrafter"/>
</dbReference>
<dbReference type="PANTHER" id="PTHR10048:SF22">
    <property type="entry name" value="PHOSPHATIDYLINOSITOL 4-KINASE BETA"/>
    <property type="match status" value="1"/>
</dbReference>
<evidence type="ECO:0000256" key="2">
    <source>
        <dbReference type="ARBA" id="ARBA00022777"/>
    </source>
</evidence>
<dbReference type="InterPro" id="IPR036940">
    <property type="entry name" value="PI3/4_kinase_cat_sf"/>
</dbReference>
<feature type="domain" description="PI3K/PI4K catalytic" evidence="3">
    <location>
        <begin position="1"/>
        <end position="112"/>
    </location>
</feature>
<keyword evidence="2" id="KW-0418">Kinase</keyword>
<dbReference type="InterPro" id="IPR011009">
    <property type="entry name" value="Kinase-like_dom_sf"/>
</dbReference>
<dbReference type="AlphaFoldDB" id="A0A814H9J5"/>
<organism evidence="4 5">
    <name type="scientific">Adineta steineri</name>
    <dbReference type="NCBI Taxonomy" id="433720"/>
    <lineage>
        <taxon>Eukaryota</taxon>
        <taxon>Metazoa</taxon>
        <taxon>Spiralia</taxon>
        <taxon>Gnathifera</taxon>
        <taxon>Rotifera</taxon>
        <taxon>Eurotatoria</taxon>
        <taxon>Bdelloidea</taxon>
        <taxon>Adinetida</taxon>
        <taxon>Adinetidae</taxon>
        <taxon>Adineta</taxon>
    </lineage>
</organism>
<dbReference type="GO" id="GO:0048015">
    <property type="term" value="P:phosphatidylinositol-mediated signaling"/>
    <property type="evidence" value="ECO:0007669"/>
    <property type="project" value="TreeGrafter"/>
</dbReference>
<evidence type="ECO:0000313" key="5">
    <source>
        <dbReference type="Proteomes" id="UP000663845"/>
    </source>
</evidence>
<evidence type="ECO:0000313" key="4">
    <source>
        <dbReference type="EMBL" id="CAF1007736.1"/>
    </source>
</evidence>
<comment type="caution">
    <text evidence="4">The sequence shown here is derived from an EMBL/GenBank/DDBJ whole genome shotgun (WGS) entry which is preliminary data.</text>
</comment>
<sequence>MKVILSATPRNLGFESSPFKITQQFVDIMVGIQNNMYGYYKILVLQGLLSARKLMHKLILIVEIMLHGSQLNCFSKENVTLGLRERFHLNMTDEQLKFNVENMIESSLNSLTTRVYDTFQYYINGTSK</sequence>
<evidence type="ECO:0000256" key="1">
    <source>
        <dbReference type="ARBA" id="ARBA00022679"/>
    </source>
</evidence>
<dbReference type="PANTHER" id="PTHR10048">
    <property type="entry name" value="PHOSPHATIDYLINOSITOL KINASE"/>
    <property type="match status" value="1"/>
</dbReference>
<protein>
    <recommendedName>
        <fullName evidence="3">PI3K/PI4K catalytic domain-containing protein</fullName>
    </recommendedName>
</protein>
<proteinExistence type="predicted"/>
<dbReference type="SUPFAM" id="SSF56112">
    <property type="entry name" value="Protein kinase-like (PK-like)"/>
    <property type="match status" value="1"/>
</dbReference>
<keyword evidence="1" id="KW-0808">Transferase</keyword>
<reference evidence="4" key="1">
    <citation type="submission" date="2021-02" db="EMBL/GenBank/DDBJ databases">
        <authorList>
            <person name="Nowell W R."/>
        </authorList>
    </citation>
    <scope>NUCLEOTIDE SEQUENCE</scope>
</reference>
<dbReference type="GO" id="GO:0004430">
    <property type="term" value="F:1-phosphatidylinositol 4-kinase activity"/>
    <property type="evidence" value="ECO:0007669"/>
    <property type="project" value="TreeGrafter"/>
</dbReference>
<dbReference type="InterPro" id="IPR015433">
    <property type="entry name" value="PI3/4_kinase"/>
</dbReference>
<name>A0A814H9J5_9BILA</name>
<dbReference type="GO" id="GO:0016020">
    <property type="term" value="C:membrane"/>
    <property type="evidence" value="ECO:0007669"/>
    <property type="project" value="TreeGrafter"/>
</dbReference>
<dbReference type="GO" id="GO:0046854">
    <property type="term" value="P:phosphatidylinositol phosphate biosynthetic process"/>
    <property type="evidence" value="ECO:0007669"/>
    <property type="project" value="InterPro"/>
</dbReference>
<dbReference type="Gene3D" id="1.10.1070.11">
    <property type="entry name" value="Phosphatidylinositol 3-/4-kinase, catalytic domain"/>
    <property type="match status" value="1"/>
</dbReference>
<dbReference type="Proteomes" id="UP000663845">
    <property type="component" value="Unassembled WGS sequence"/>
</dbReference>
<gene>
    <name evidence="4" type="ORF">JYZ213_LOCUS16354</name>
</gene>
<dbReference type="InterPro" id="IPR000403">
    <property type="entry name" value="PI3/4_kinase_cat_dom"/>
</dbReference>
<accession>A0A814H9J5</accession>
<dbReference type="PROSITE" id="PS50290">
    <property type="entry name" value="PI3_4_KINASE_3"/>
    <property type="match status" value="1"/>
</dbReference>
<evidence type="ECO:0000259" key="3">
    <source>
        <dbReference type="PROSITE" id="PS50290"/>
    </source>
</evidence>
<dbReference type="EMBL" id="CAJNOG010000146">
    <property type="protein sequence ID" value="CAF1007736.1"/>
    <property type="molecule type" value="Genomic_DNA"/>
</dbReference>